<reference evidence="1" key="1">
    <citation type="submission" date="2020-09" db="EMBL/GenBank/DDBJ databases">
        <title>Genome-Enabled Discovery of Anthraquinone Biosynthesis in Senna tora.</title>
        <authorList>
            <person name="Kang S.-H."/>
            <person name="Pandey R.P."/>
            <person name="Lee C.-M."/>
            <person name="Sim J.-S."/>
            <person name="Jeong J.-T."/>
            <person name="Choi B.-S."/>
            <person name="Jung M."/>
            <person name="Ginzburg D."/>
            <person name="Zhao K."/>
            <person name="Won S.Y."/>
            <person name="Oh T.-J."/>
            <person name="Yu Y."/>
            <person name="Kim N.-H."/>
            <person name="Lee O.R."/>
            <person name="Lee T.-H."/>
            <person name="Bashyal P."/>
            <person name="Kim T.-S."/>
            <person name="Lee W.-H."/>
            <person name="Kawkins C."/>
            <person name="Kim C.-K."/>
            <person name="Kim J.S."/>
            <person name="Ahn B.O."/>
            <person name="Rhee S.Y."/>
            <person name="Sohng J.K."/>
        </authorList>
    </citation>
    <scope>NUCLEOTIDE SEQUENCE</scope>
    <source>
        <tissue evidence="1">Leaf</tissue>
    </source>
</reference>
<keyword evidence="2" id="KW-1185">Reference proteome</keyword>
<sequence>MVLRYSFSNDGLNRHHLTSREHHHALLDPQNAQAIQAYSTPHPRDRSQRNVAMERLRPEAHGVVRKINVVGISYCGFVAYSMAAQFPEKMEKMALCFAESSRGRLRKCRVCIYLQGRSQKIYRRGVKIIDYNIDMAMEIGTGIATKVAERCIDKAMKEAGYLCCFKSYVEDYEKEQSDCQQQEADDLINVDAKAKKIRFGFLTDCIWQYKRGKELARKTLDIPKLMERRNNLRIARSIGAPGMEYHSSPDFIYFESRKAKFEQLKEGIEE</sequence>
<evidence type="ECO:0000313" key="2">
    <source>
        <dbReference type="Proteomes" id="UP000634136"/>
    </source>
</evidence>
<gene>
    <name evidence="1" type="ORF">G2W53_004614</name>
</gene>
<proteinExistence type="predicted"/>
<dbReference type="OrthoDB" id="6431331at2759"/>
<dbReference type="SUPFAM" id="SSF53474">
    <property type="entry name" value="alpha/beta-Hydrolases"/>
    <property type="match status" value="1"/>
</dbReference>
<organism evidence="1 2">
    <name type="scientific">Senna tora</name>
    <dbReference type="NCBI Taxonomy" id="362788"/>
    <lineage>
        <taxon>Eukaryota</taxon>
        <taxon>Viridiplantae</taxon>
        <taxon>Streptophyta</taxon>
        <taxon>Embryophyta</taxon>
        <taxon>Tracheophyta</taxon>
        <taxon>Spermatophyta</taxon>
        <taxon>Magnoliopsida</taxon>
        <taxon>eudicotyledons</taxon>
        <taxon>Gunneridae</taxon>
        <taxon>Pentapetalae</taxon>
        <taxon>rosids</taxon>
        <taxon>fabids</taxon>
        <taxon>Fabales</taxon>
        <taxon>Fabaceae</taxon>
        <taxon>Caesalpinioideae</taxon>
        <taxon>Cassia clade</taxon>
        <taxon>Senna</taxon>
    </lineage>
</organism>
<dbReference type="AlphaFoldDB" id="A0A834XDY7"/>
<protein>
    <submittedName>
        <fullName evidence="1">Putative disease resistance protein</fullName>
    </submittedName>
</protein>
<dbReference type="EMBL" id="JAAIUW010000002">
    <property type="protein sequence ID" value="KAF7842316.1"/>
    <property type="molecule type" value="Genomic_DNA"/>
</dbReference>
<dbReference type="Proteomes" id="UP000634136">
    <property type="component" value="Unassembled WGS sequence"/>
</dbReference>
<dbReference type="InterPro" id="IPR029058">
    <property type="entry name" value="AB_hydrolase_fold"/>
</dbReference>
<comment type="caution">
    <text evidence="1">The sequence shown here is derived from an EMBL/GenBank/DDBJ whole genome shotgun (WGS) entry which is preliminary data.</text>
</comment>
<evidence type="ECO:0000313" key="1">
    <source>
        <dbReference type="EMBL" id="KAF7842316.1"/>
    </source>
</evidence>
<accession>A0A834XDY7</accession>
<name>A0A834XDY7_9FABA</name>